<name>A0A1T4R1T6_9SPIR</name>
<keyword evidence="7" id="KW-1133">Transmembrane helix</keyword>
<evidence type="ECO:0000256" key="3">
    <source>
        <dbReference type="ARBA" id="ARBA00022723"/>
    </source>
</evidence>
<keyword evidence="3" id="KW-0479">Metal-binding</keyword>
<dbReference type="STRING" id="225004.SAMN02745152_02200"/>
<reference evidence="9 10" key="1">
    <citation type="submission" date="2017-02" db="EMBL/GenBank/DDBJ databases">
        <authorList>
            <person name="Peterson S.W."/>
        </authorList>
    </citation>
    <scope>NUCLEOTIDE SEQUENCE [LARGE SCALE GENOMIC DNA]</scope>
    <source>
        <strain evidence="9 10">ATCC BAA-909</strain>
    </source>
</reference>
<dbReference type="Pfam" id="PF00037">
    <property type="entry name" value="Fer4"/>
    <property type="match status" value="1"/>
</dbReference>
<sequence>MAGSSKLKKHSHIRLIFQACFAAISNGYIKGFSHGKIFEGGSKAVCIPGMNCYSCPGALGACPIGSLQATLNAREYRISMYVVGLLVIFGIILGRFVCGFLCPFGLVQDLLFKIPFVKKIRRLPGEKGLRWLRFVFLGIFVILLPMFVIDITGLGEPWFCKWICPVGTLEGGVPLVLLNKGMREAAGFIFRWKVLILLITLFSSIIICRPFCRYVCPLGAVYGIFNKISFYRFKIDTEKCTECASCQKSCKLDIPVWRNPNSMDCIRCGDCKTVCPNKAIKFTVSDVEK</sequence>
<keyword evidence="1" id="KW-0813">Transport</keyword>
<dbReference type="GO" id="GO:0046872">
    <property type="term" value="F:metal ion binding"/>
    <property type="evidence" value="ECO:0007669"/>
    <property type="project" value="UniProtKB-KW"/>
</dbReference>
<dbReference type="GO" id="GO:0051539">
    <property type="term" value="F:4 iron, 4 sulfur cluster binding"/>
    <property type="evidence" value="ECO:0007669"/>
    <property type="project" value="UniProtKB-KW"/>
</dbReference>
<evidence type="ECO:0000256" key="6">
    <source>
        <dbReference type="ARBA" id="ARBA00023014"/>
    </source>
</evidence>
<keyword evidence="6" id="KW-0411">Iron-sulfur</keyword>
<keyword evidence="5" id="KW-0408">Iron</keyword>
<dbReference type="SUPFAM" id="SSF54862">
    <property type="entry name" value="4Fe-4S ferredoxins"/>
    <property type="match status" value="1"/>
</dbReference>
<dbReference type="InterPro" id="IPR051684">
    <property type="entry name" value="Electron_Trans/Redox"/>
</dbReference>
<evidence type="ECO:0000256" key="2">
    <source>
        <dbReference type="ARBA" id="ARBA00022485"/>
    </source>
</evidence>
<keyword evidence="4" id="KW-0249">Electron transport</keyword>
<dbReference type="PROSITE" id="PS00198">
    <property type="entry name" value="4FE4S_FER_1"/>
    <property type="match status" value="1"/>
</dbReference>
<evidence type="ECO:0000256" key="1">
    <source>
        <dbReference type="ARBA" id="ARBA00022448"/>
    </source>
</evidence>
<dbReference type="Gene3D" id="3.30.70.20">
    <property type="match status" value="1"/>
</dbReference>
<feature type="domain" description="4Fe-4S ferredoxin-type" evidence="8">
    <location>
        <begin position="254"/>
        <end position="285"/>
    </location>
</feature>
<keyword evidence="10" id="KW-1185">Reference proteome</keyword>
<dbReference type="InterPro" id="IPR017900">
    <property type="entry name" value="4Fe4S_Fe_S_CS"/>
</dbReference>
<gene>
    <name evidence="9" type="ORF">SAMN02745152_02200</name>
</gene>
<feature type="transmembrane region" description="Helical" evidence="7">
    <location>
        <begin position="188"/>
        <end position="208"/>
    </location>
</feature>
<dbReference type="Pfam" id="PF12801">
    <property type="entry name" value="Fer4_5"/>
    <property type="match status" value="3"/>
</dbReference>
<proteinExistence type="predicted"/>
<organism evidence="9 10">
    <name type="scientific">Treponema berlinense</name>
    <dbReference type="NCBI Taxonomy" id="225004"/>
    <lineage>
        <taxon>Bacteria</taxon>
        <taxon>Pseudomonadati</taxon>
        <taxon>Spirochaetota</taxon>
        <taxon>Spirochaetia</taxon>
        <taxon>Spirochaetales</taxon>
        <taxon>Treponemataceae</taxon>
        <taxon>Treponema</taxon>
    </lineage>
</organism>
<feature type="domain" description="4Fe-4S ferredoxin-type" evidence="8">
    <location>
        <begin position="231"/>
        <end position="250"/>
    </location>
</feature>
<dbReference type="GeneID" id="303368398"/>
<dbReference type="PANTHER" id="PTHR30176:SF3">
    <property type="entry name" value="FERREDOXIN-TYPE PROTEIN NAPH"/>
    <property type="match status" value="1"/>
</dbReference>
<dbReference type="EMBL" id="FUXC01000024">
    <property type="protein sequence ID" value="SKA09825.1"/>
    <property type="molecule type" value="Genomic_DNA"/>
</dbReference>
<dbReference type="RefSeq" id="WP_078931907.1">
    <property type="nucleotide sequence ID" value="NZ_FUXC01000024.1"/>
</dbReference>
<feature type="transmembrane region" description="Helical" evidence="7">
    <location>
        <begin position="78"/>
        <end position="107"/>
    </location>
</feature>
<feature type="transmembrane region" description="Helical" evidence="7">
    <location>
        <begin position="128"/>
        <end position="149"/>
    </location>
</feature>
<dbReference type="Proteomes" id="UP000190395">
    <property type="component" value="Unassembled WGS sequence"/>
</dbReference>
<accession>A0A1T4R1T6</accession>
<evidence type="ECO:0000259" key="8">
    <source>
        <dbReference type="PROSITE" id="PS51379"/>
    </source>
</evidence>
<evidence type="ECO:0000313" key="9">
    <source>
        <dbReference type="EMBL" id="SKA09825.1"/>
    </source>
</evidence>
<dbReference type="GO" id="GO:0005886">
    <property type="term" value="C:plasma membrane"/>
    <property type="evidence" value="ECO:0007669"/>
    <property type="project" value="TreeGrafter"/>
</dbReference>
<evidence type="ECO:0000256" key="4">
    <source>
        <dbReference type="ARBA" id="ARBA00022982"/>
    </source>
</evidence>
<dbReference type="AlphaFoldDB" id="A0A1T4R1T6"/>
<keyword evidence="7" id="KW-0472">Membrane</keyword>
<keyword evidence="7" id="KW-0812">Transmembrane</keyword>
<keyword evidence="2" id="KW-0004">4Fe-4S</keyword>
<evidence type="ECO:0000256" key="7">
    <source>
        <dbReference type="SAM" id="Phobius"/>
    </source>
</evidence>
<evidence type="ECO:0000313" key="10">
    <source>
        <dbReference type="Proteomes" id="UP000190395"/>
    </source>
</evidence>
<protein>
    <submittedName>
        <fullName evidence="9">4Fe-4S binding domain-containing protein</fullName>
    </submittedName>
</protein>
<dbReference type="PROSITE" id="PS51379">
    <property type="entry name" value="4FE4S_FER_2"/>
    <property type="match status" value="2"/>
</dbReference>
<dbReference type="PANTHER" id="PTHR30176">
    <property type="entry name" value="FERREDOXIN-TYPE PROTEIN NAPH"/>
    <property type="match status" value="1"/>
</dbReference>
<dbReference type="OrthoDB" id="9806398at2"/>
<dbReference type="InterPro" id="IPR017896">
    <property type="entry name" value="4Fe4S_Fe-S-bd"/>
</dbReference>
<evidence type="ECO:0000256" key="5">
    <source>
        <dbReference type="ARBA" id="ARBA00023004"/>
    </source>
</evidence>